<dbReference type="InterPro" id="IPR052159">
    <property type="entry name" value="Competence_DNA_uptake"/>
</dbReference>
<keyword evidence="3 6" id="KW-0812">Transmembrane</keyword>
<feature type="transmembrane region" description="Helical" evidence="6">
    <location>
        <begin position="294"/>
        <end position="321"/>
    </location>
</feature>
<comment type="caution">
    <text evidence="9">The sequence shown here is derived from an EMBL/GenBank/DDBJ whole genome shotgun (WGS) entry which is preliminary data.</text>
</comment>
<comment type="subcellular location">
    <subcellularLocation>
        <location evidence="1">Cell membrane</location>
        <topology evidence="1">Multi-pass membrane protein</topology>
    </subcellularLocation>
</comment>
<keyword evidence="4 6" id="KW-1133">Transmembrane helix</keyword>
<dbReference type="NCBIfam" id="TIGR00360">
    <property type="entry name" value="ComEC_N-term"/>
    <property type="match status" value="1"/>
</dbReference>
<feature type="transmembrane region" description="Helical" evidence="6">
    <location>
        <begin position="7"/>
        <end position="31"/>
    </location>
</feature>
<protein>
    <recommendedName>
        <fullName evidence="11">ComEC/Rec2-related protein domain-containing protein</fullName>
    </recommendedName>
</protein>
<sequence length="494" mass="54185">MLYLAVAAFAFGILVRSFYEVSLSVILWIALVGTAVALNGRRMGSAHSAPVVLFSIAILCFALGAVRLQLESDNAIKPFLEDLVGDQVALEGVVTRDPEVRANSVHLYVKTEHGLILATTESGGDWRYGDLVFLQGTLKRPESFETDLGRTFNYPGYLLAQRVSYMISYAKVNRKAADQGSALVGRLFDLKHAFMRRIEVYLPEPSAGLGEGLLLGVKQSLGEELEQTFRRTGIIHIVVLSGYNIMIVVYFILYLCRSFLSKRISTFFGILAIVAFAVLVGMGATVIRASIMAVLLLVVGLTGRIYLALNGLLLAGVLMLLWNPYSLAFDVGFQLSFLATLGLILLTPHLEERLQWMPSAFKLREFLVATVVTQLFVLPLLLYQIGEFSAVAIIVNVLALPMVAPAMLLTFLTGVIAFVSPAAALPIAYVTHLSLAYIIKVAAWFGALPFASFMVPAFSFCFVPIGYLLLGYLVWKLNRPHNSLKGWTIVETNS</sequence>
<feature type="transmembrane region" description="Helical" evidence="6">
    <location>
        <begin position="426"/>
        <end position="447"/>
    </location>
</feature>
<keyword evidence="2" id="KW-1003">Cell membrane</keyword>
<dbReference type="PANTHER" id="PTHR30619">
    <property type="entry name" value="DNA INTERNALIZATION/COMPETENCE PROTEIN COMEC/REC2"/>
    <property type="match status" value="1"/>
</dbReference>
<evidence type="ECO:0000259" key="7">
    <source>
        <dbReference type="Pfam" id="PF03772"/>
    </source>
</evidence>
<feature type="domain" description="DUF4131" evidence="8">
    <location>
        <begin position="21"/>
        <end position="171"/>
    </location>
</feature>
<dbReference type="EMBL" id="MFKO01000008">
    <property type="protein sequence ID" value="OGG41410.1"/>
    <property type="molecule type" value="Genomic_DNA"/>
</dbReference>
<dbReference type="InterPro" id="IPR004477">
    <property type="entry name" value="ComEC_N"/>
</dbReference>
<feature type="transmembrane region" description="Helical" evidence="6">
    <location>
        <begin position="327"/>
        <end position="346"/>
    </location>
</feature>
<gene>
    <name evidence="9" type="ORF">A2837_02765</name>
</gene>
<proteinExistence type="predicted"/>
<feature type="transmembrane region" description="Helical" evidence="6">
    <location>
        <begin position="51"/>
        <end position="70"/>
    </location>
</feature>
<feature type="transmembrane region" description="Helical" evidence="6">
    <location>
        <begin position="366"/>
        <end position="385"/>
    </location>
</feature>
<evidence type="ECO:0000259" key="8">
    <source>
        <dbReference type="Pfam" id="PF13567"/>
    </source>
</evidence>
<reference evidence="9 10" key="1">
    <citation type="journal article" date="2016" name="Nat. Commun.">
        <title>Thousands of microbial genomes shed light on interconnected biogeochemical processes in an aquifer system.</title>
        <authorList>
            <person name="Anantharaman K."/>
            <person name="Brown C.T."/>
            <person name="Hug L.A."/>
            <person name="Sharon I."/>
            <person name="Castelle C.J."/>
            <person name="Probst A.J."/>
            <person name="Thomas B.C."/>
            <person name="Singh A."/>
            <person name="Wilkins M.J."/>
            <person name="Karaoz U."/>
            <person name="Brodie E.L."/>
            <person name="Williams K.H."/>
            <person name="Hubbard S.S."/>
            <person name="Banfield J.F."/>
        </authorList>
    </citation>
    <scope>NUCLEOTIDE SEQUENCE [LARGE SCALE GENOMIC DNA]</scope>
</reference>
<dbReference type="AlphaFoldDB" id="A0A1F6BWW5"/>
<keyword evidence="5 6" id="KW-0472">Membrane</keyword>
<evidence type="ECO:0000256" key="6">
    <source>
        <dbReference type="SAM" id="Phobius"/>
    </source>
</evidence>
<feature type="transmembrane region" description="Helical" evidence="6">
    <location>
        <begin position="234"/>
        <end position="255"/>
    </location>
</feature>
<evidence type="ECO:0000256" key="3">
    <source>
        <dbReference type="ARBA" id="ARBA00022692"/>
    </source>
</evidence>
<dbReference type="PANTHER" id="PTHR30619:SF7">
    <property type="entry name" value="BETA-LACTAMASE DOMAIN PROTEIN"/>
    <property type="match status" value="1"/>
</dbReference>
<dbReference type="Proteomes" id="UP000176322">
    <property type="component" value="Unassembled WGS sequence"/>
</dbReference>
<feature type="transmembrane region" description="Helical" evidence="6">
    <location>
        <begin position="267"/>
        <end position="287"/>
    </location>
</feature>
<name>A0A1F6BWW5_9BACT</name>
<evidence type="ECO:0000256" key="5">
    <source>
        <dbReference type="ARBA" id="ARBA00023136"/>
    </source>
</evidence>
<evidence type="ECO:0000313" key="10">
    <source>
        <dbReference type="Proteomes" id="UP000176322"/>
    </source>
</evidence>
<dbReference type="GO" id="GO:0005886">
    <property type="term" value="C:plasma membrane"/>
    <property type="evidence" value="ECO:0007669"/>
    <property type="project" value="UniProtKB-SubCell"/>
</dbReference>
<feature type="domain" description="ComEC/Rec2-related protein" evidence="7">
    <location>
        <begin position="213"/>
        <end position="479"/>
    </location>
</feature>
<evidence type="ECO:0000313" key="9">
    <source>
        <dbReference type="EMBL" id="OGG41410.1"/>
    </source>
</evidence>
<organism evidence="9 10">
    <name type="scientific">Candidatus Kaiserbacteria bacterium RIFCSPHIGHO2_01_FULL_46_22</name>
    <dbReference type="NCBI Taxonomy" id="1798475"/>
    <lineage>
        <taxon>Bacteria</taxon>
        <taxon>Candidatus Kaiseribacteriota</taxon>
    </lineage>
</organism>
<accession>A0A1F6BWW5</accession>
<feature type="transmembrane region" description="Helical" evidence="6">
    <location>
        <begin position="391"/>
        <end position="419"/>
    </location>
</feature>
<dbReference type="Pfam" id="PF13567">
    <property type="entry name" value="DUF4131"/>
    <property type="match status" value="1"/>
</dbReference>
<evidence type="ECO:0000256" key="1">
    <source>
        <dbReference type="ARBA" id="ARBA00004651"/>
    </source>
</evidence>
<dbReference type="STRING" id="1798475.A2837_02765"/>
<dbReference type="Pfam" id="PF03772">
    <property type="entry name" value="Competence"/>
    <property type="match status" value="1"/>
</dbReference>
<evidence type="ECO:0000256" key="4">
    <source>
        <dbReference type="ARBA" id="ARBA00022989"/>
    </source>
</evidence>
<evidence type="ECO:0008006" key="11">
    <source>
        <dbReference type="Google" id="ProtNLM"/>
    </source>
</evidence>
<feature type="transmembrane region" description="Helical" evidence="6">
    <location>
        <begin position="453"/>
        <end position="475"/>
    </location>
</feature>
<dbReference type="InterPro" id="IPR025405">
    <property type="entry name" value="DUF4131"/>
</dbReference>
<evidence type="ECO:0000256" key="2">
    <source>
        <dbReference type="ARBA" id="ARBA00022475"/>
    </source>
</evidence>